<evidence type="ECO:0008006" key="3">
    <source>
        <dbReference type="Google" id="ProtNLM"/>
    </source>
</evidence>
<gene>
    <name evidence="1" type="ORF">J120_02035</name>
</gene>
<protein>
    <recommendedName>
        <fullName evidence="3">TolB N-terminal domain-containing protein</fullName>
    </recommendedName>
</protein>
<dbReference type="AlphaFoldDB" id="A0A0D2K630"/>
<dbReference type="eggNOG" id="COG0823">
    <property type="taxonomic scope" value="Bacteria"/>
</dbReference>
<evidence type="ECO:0000313" key="1">
    <source>
        <dbReference type="EMBL" id="KIX85687.1"/>
    </source>
</evidence>
<evidence type="ECO:0000313" key="2">
    <source>
        <dbReference type="Proteomes" id="UP000032214"/>
    </source>
</evidence>
<dbReference type="Gene3D" id="3.40.50.10070">
    <property type="entry name" value="TolB, N-terminal domain"/>
    <property type="match status" value="1"/>
</dbReference>
<dbReference type="SUPFAM" id="SSF52964">
    <property type="entry name" value="TolB, N-terminal domain"/>
    <property type="match status" value="1"/>
</dbReference>
<dbReference type="EMBL" id="ARQD01000001">
    <property type="protein sequence ID" value="KIX85687.1"/>
    <property type="molecule type" value="Genomic_DNA"/>
</dbReference>
<accession>A0A0D2K630</accession>
<keyword evidence="2" id="KW-1185">Reference proteome</keyword>
<name>A0A0D2K630_9BACT</name>
<proteinExistence type="predicted"/>
<dbReference type="Gene3D" id="2.120.10.30">
    <property type="entry name" value="TolB, C-terminal domain"/>
    <property type="match status" value="1"/>
</dbReference>
<sequence>MVYQVFPHQMLKYILCAFVLMLIPYNNSRGHVVEAQQHTRIPVLIGILPCQHIHKDTLTAQLKKDLEFSGQCTIKISPVSRFLSKKDLHSLAEKGYELGIFIDMPENSNTIEWRLYDTRTHTMIKGQRYHMRGPDPIDWAHNMADLVWPLLTDTTSSFSSKIAFCKQISNGKKRTHALYICDIDGGRPIPLIENSTIKVAPRWNYDVKNPLLFFSEYTDRNIRLIACTLERKVKVASNFDGLNMLPTFWPHHTQVVYCASRGDGNCQLYFQKKVPLNALLIIPALIYLQQQAPMRPLYITAPMFIIINQEYTNLT</sequence>
<dbReference type="InterPro" id="IPR011042">
    <property type="entry name" value="6-blade_b-propeller_TolB-like"/>
</dbReference>
<dbReference type="Proteomes" id="UP000032214">
    <property type="component" value="Unassembled WGS sequence"/>
</dbReference>
<comment type="caution">
    <text evidence="1">The sequence shown here is derived from an EMBL/GenBank/DDBJ whole genome shotgun (WGS) entry which is preliminary data.</text>
</comment>
<dbReference type="STRING" id="1306947.J120_02035"/>
<organism evidence="1 2">
    <name type="scientific">candidate division TM6 bacterium JCVI TM6SC1</name>
    <dbReference type="NCBI Taxonomy" id="1306947"/>
    <lineage>
        <taxon>Bacteria</taxon>
        <taxon>Candidatus Babelota</taxon>
        <taxon>Vermiphilus</taxon>
    </lineage>
</organism>
<reference evidence="1 2" key="1">
    <citation type="journal article" date="2013" name="Proc. Natl. Acad. Sci. U.S.A.">
        <title>Candidate phylum TM6 genome recovered from a hospital sink biofilm provides genomic insights into this uncultivated phylum.</title>
        <authorList>
            <person name="McLean J.S."/>
            <person name="Lombardo M.J."/>
            <person name="Badger J.H."/>
            <person name="Edlund A."/>
            <person name="Novotny M."/>
            <person name="Yee-Greenbaum J."/>
            <person name="Vyahhi N."/>
            <person name="Hall A.P."/>
            <person name="Yang Y."/>
            <person name="Dupont C.L."/>
            <person name="Ziegler M.G."/>
            <person name="Chitsaz H."/>
            <person name="Allen A.E."/>
            <person name="Yooseph S."/>
            <person name="Tesler G."/>
            <person name="Pevzner P.A."/>
            <person name="Friedman R.M."/>
            <person name="Nealson K.H."/>
            <person name="Venter J.C."/>
            <person name="Lasken R.S."/>
        </authorList>
    </citation>
    <scope>NUCLEOTIDE SEQUENCE [LARGE SCALE GENOMIC DNA]</scope>
    <source>
        <strain evidence="1 2">TM6SC1</strain>
    </source>
</reference>
<dbReference type="SUPFAM" id="SSF82171">
    <property type="entry name" value="DPP6 N-terminal domain-like"/>
    <property type="match status" value="1"/>
</dbReference>